<dbReference type="PANTHER" id="PTHR33736">
    <property type="entry name" value="F-BOX PROTEIN-RELATED"/>
    <property type="match status" value="1"/>
</dbReference>
<sequence>MERPICHLQSMNGELLTDIMSRVDGPALASVASTCSELRGIARDQSLWKKLCHSRWPSTALEEAEHLISGSVHGCFDKFYSDACPLVLYDEVANANSLKVLECAELNPRTSPSDLLSLIDVYYKNKCVLSRISDGIPEAVDIFKHGLVDSSWEMIADERQKWFLNYPFKLELMDLKDDEDDDDEALASPISSLNEAGKSRENLCKKLIEDLRLSWILVDKKTGKAVNLSSWKPLSVQKNWPYHATYVMQFGCVLPVEESLLPQKLARFIVTTRFKITEREECLEWREISMRIENIEGAHVNGRSSLMILNKALYSQRSTNQFKVEEGLRKYEKQKREMMRRRESREALADRLFTFIEITVASLALSYQGEVYTGKGVHSLRILEDSAPHSTDMVIAQVWAEIILDKLSILIWNVGP</sequence>
<evidence type="ECO:0000313" key="2">
    <source>
        <dbReference type="EMBL" id="PNT60093.1"/>
    </source>
</evidence>
<evidence type="ECO:0000259" key="1">
    <source>
        <dbReference type="PROSITE" id="PS50181"/>
    </source>
</evidence>
<dbReference type="Proteomes" id="UP000006729">
    <property type="component" value="Chromosome 1"/>
</dbReference>
<name>B9GJ61_POPTR</name>
<dbReference type="InterPro" id="IPR045283">
    <property type="entry name" value="AT3G44326-like"/>
</dbReference>
<protein>
    <recommendedName>
        <fullName evidence="1">F-box domain-containing protein</fullName>
    </recommendedName>
</protein>
<dbReference type="STRING" id="3694.B9GJ61"/>
<keyword evidence="3" id="KW-1185">Reference proteome</keyword>
<dbReference type="Pfam" id="PF12937">
    <property type="entry name" value="F-box-like"/>
    <property type="match status" value="1"/>
</dbReference>
<dbReference type="PANTHER" id="PTHR33736:SF15">
    <property type="entry name" value="F-BOX DOMAIN-CONTAINING PROTEIN"/>
    <property type="match status" value="1"/>
</dbReference>
<reference evidence="2 3" key="1">
    <citation type="journal article" date="2006" name="Science">
        <title>The genome of black cottonwood, Populus trichocarpa (Torr. &amp; Gray).</title>
        <authorList>
            <person name="Tuskan G.A."/>
            <person name="Difazio S."/>
            <person name="Jansson S."/>
            <person name="Bohlmann J."/>
            <person name="Grigoriev I."/>
            <person name="Hellsten U."/>
            <person name="Putnam N."/>
            <person name="Ralph S."/>
            <person name="Rombauts S."/>
            <person name="Salamov A."/>
            <person name="Schein J."/>
            <person name="Sterck L."/>
            <person name="Aerts A."/>
            <person name="Bhalerao R.R."/>
            <person name="Bhalerao R.P."/>
            <person name="Blaudez D."/>
            <person name="Boerjan W."/>
            <person name="Brun A."/>
            <person name="Brunner A."/>
            <person name="Busov V."/>
            <person name="Campbell M."/>
            <person name="Carlson J."/>
            <person name="Chalot M."/>
            <person name="Chapman J."/>
            <person name="Chen G.L."/>
            <person name="Cooper D."/>
            <person name="Coutinho P.M."/>
            <person name="Couturier J."/>
            <person name="Covert S."/>
            <person name="Cronk Q."/>
            <person name="Cunningham R."/>
            <person name="Davis J."/>
            <person name="Degroeve S."/>
            <person name="Dejardin A."/>
            <person name="Depamphilis C."/>
            <person name="Detter J."/>
            <person name="Dirks B."/>
            <person name="Dubchak I."/>
            <person name="Duplessis S."/>
            <person name="Ehlting J."/>
            <person name="Ellis B."/>
            <person name="Gendler K."/>
            <person name="Goodstein D."/>
            <person name="Gribskov M."/>
            <person name="Grimwood J."/>
            <person name="Groover A."/>
            <person name="Gunter L."/>
            <person name="Hamberger B."/>
            <person name="Heinze B."/>
            <person name="Helariutta Y."/>
            <person name="Henrissat B."/>
            <person name="Holligan D."/>
            <person name="Holt R."/>
            <person name="Huang W."/>
            <person name="Islam-Faridi N."/>
            <person name="Jones S."/>
            <person name="Jones-Rhoades M."/>
            <person name="Jorgensen R."/>
            <person name="Joshi C."/>
            <person name="Kangasjarvi J."/>
            <person name="Karlsson J."/>
            <person name="Kelleher C."/>
            <person name="Kirkpatrick R."/>
            <person name="Kirst M."/>
            <person name="Kohler A."/>
            <person name="Kalluri U."/>
            <person name="Larimer F."/>
            <person name="Leebens-Mack J."/>
            <person name="Leple J.C."/>
            <person name="Locascio P."/>
            <person name="Lou Y."/>
            <person name="Lucas S."/>
            <person name="Martin F."/>
            <person name="Montanini B."/>
            <person name="Napoli C."/>
            <person name="Nelson D.R."/>
            <person name="Nelson C."/>
            <person name="Nieminen K."/>
            <person name="Nilsson O."/>
            <person name="Pereda V."/>
            <person name="Peter G."/>
            <person name="Philippe R."/>
            <person name="Pilate G."/>
            <person name="Poliakov A."/>
            <person name="Razumovskaya J."/>
            <person name="Richardson P."/>
            <person name="Rinaldi C."/>
            <person name="Ritland K."/>
            <person name="Rouze P."/>
            <person name="Ryaboy D."/>
            <person name="Schmutz J."/>
            <person name="Schrader J."/>
            <person name="Segerman B."/>
            <person name="Shin H."/>
            <person name="Siddiqui A."/>
            <person name="Sterky F."/>
            <person name="Terry A."/>
            <person name="Tsai C.J."/>
            <person name="Uberbacher E."/>
            <person name="Unneberg P."/>
            <person name="Vahala J."/>
            <person name="Wall K."/>
            <person name="Wessler S."/>
            <person name="Yang G."/>
            <person name="Yin T."/>
            <person name="Douglas C."/>
            <person name="Marra M."/>
            <person name="Sandberg G."/>
            <person name="Van de Peer Y."/>
            <person name="Rokhsar D."/>
        </authorList>
    </citation>
    <scope>NUCLEOTIDE SEQUENCE [LARGE SCALE GENOMIC DNA]</scope>
    <source>
        <strain evidence="3">cv. Nisqually</strain>
    </source>
</reference>
<gene>
    <name evidence="2" type="ORF">POPTR_001G452000</name>
</gene>
<dbReference type="PROSITE" id="PS50181">
    <property type="entry name" value="FBOX"/>
    <property type="match status" value="1"/>
</dbReference>
<dbReference type="InterPro" id="IPR036047">
    <property type="entry name" value="F-box-like_dom_sf"/>
</dbReference>
<organism evidence="2 3">
    <name type="scientific">Populus trichocarpa</name>
    <name type="common">Western balsam poplar</name>
    <name type="synonym">Populus balsamifera subsp. trichocarpa</name>
    <dbReference type="NCBI Taxonomy" id="3694"/>
    <lineage>
        <taxon>Eukaryota</taxon>
        <taxon>Viridiplantae</taxon>
        <taxon>Streptophyta</taxon>
        <taxon>Embryophyta</taxon>
        <taxon>Tracheophyta</taxon>
        <taxon>Spermatophyta</taxon>
        <taxon>Magnoliopsida</taxon>
        <taxon>eudicotyledons</taxon>
        <taxon>Gunneridae</taxon>
        <taxon>Pentapetalae</taxon>
        <taxon>rosids</taxon>
        <taxon>fabids</taxon>
        <taxon>Malpighiales</taxon>
        <taxon>Salicaceae</taxon>
        <taxon>Saliceae</taxon>
        <taxon>Populus</taxon>
    </lineage>
</organism>
<dbReference type="InterPro" id="IPR001810">
    <property type="entry name" value="F-box_dom"/>
</dbReference>
<dbReference type="HOGENOM" id="CLU_057235_1_0_1"/>
<dbReference type="InParanoid" id="B9GJ61"/>
<dbReference type="eggNOG" id="ENOG502SJCM">
    <property type="taxonomic scope" value="Eukaryota"/>
</dbReference>
<accession>B9GJ61</accession>
<dbReference type="EMBL" id="CM009290">
    <property type="protein sequence ID" value="PNT60093.1"/>
    <property type="molecule type" value="Genomic_DNA"/>
</dbReference>
<dbReference type="AlphaFoldDB" id="B9GJ61"/>
<proteinExistence type="predicted"/>
<dbReference type="SUPFAM" id="SSF81383">
    <property type="entry name" value="F-box domain"/>
    <property type="match status" value="1"/>
</dbReference>
<feature type="domain" description="F-box" evidence="1">
    <location>
        <begin position="5"/>
        <end position="51"/>
    </location>
</feature>
<dbReference type="Gene3D" id="1.20.1280.50">
    <property type="match status" value="1"/>
</dbReference>
<evidence type="ECO:0000313" key="3">
    <source>
        <dbReference type="Proteomes" id="UP000006729"/>
    </source>
</evidence>